<name>X1SY59_9ZZZZ</name>
<evidence type="ECO:0000313" key="1">
    <source>
        <dbReference type="EMBL" id="GAI72769.1"/>
    </source>
</evidence>
<organism evidence="1">
    <name type="scientific">marine sediment metagenome</name>
    <dbReference type="NCBI Taxonomy" id="412755"/>
    <lineage>
        <taxon>unclassified sequences</taxon>
        <taxon>metagenomes</taxon>
        <taxon>ecological metagenomes</taxon>
    </lineage>
</organism>
<dbReference type="EMBL" id="BARW01001333">
    <property type="protein sequence ID" value="GAI72769.1"/>
    <property type="molecule type" value="Genomic_DNA"/>
</dbReference>
<comment type="caution">
    <text evidence="1">The sequence shown here is derived from an EMBL/GenBank/DDBJ whole genome shotgun (WGS) entry which is preliminary data.</text>
</comment>
<dbReference type="AlphaFoldDB" id="X1SY59"/>
<protein>
    <submittedName>
        <fullName evidence="1">Uncharacterized protein</fullName>
    </submittedName>
</protein>
<accession>X1SY59</accession>
<sequence length="31" mass="3557">MNMSYNSFENSSIGLYFNLLHNPFDGGYINP</sequence>
<feature type="non-terminal residue" evidence="1">
    <location>
        <position position="31"/>
    </location>
</feature>
<proteinExistence type="predicted"/>
<reference evidence="1" key="1">
    <citation type="journal article" date="2014" name="Front. Microbiol.">
        <title>High frequency of phylogenetically diverse reductive dehalogenase-homologous genes in deep subseafloor sedimentary metagenomes.</title>
        <authorList>
            <person name="Kawai M."/>
            <person name="Futagami T."/>
            <person name="Toyoda A."/>
            <person name="Takaki Y."/>
            <person name="Nishi S."/>
            <person name="Hori S."/>
            <person name="Arai W."/>
            <person name="Tsubouchi T."/>
            <person name="Morono Y."/>
            <person name="Uchiyama I."/>
            <person name="Ito T."/>
            <person name="Fujiyama A."/>
            <person name="Inagaki F."/>
            <person name="Takami H."/>
        </authorList>
    </citation>
    <scope>NUCLEOTIDE SEQUENCE</scope>
    <source>
        <strain evidence="1">Expedition CK06-06</strain>
    </source>
</reference>
<gene>
    <name evidence="1" type="ORF">S12H4_04353</name>
</gene>